<dbReference type="EMBL" id="UGHV01000002">
    <property type="protein sequence ID" value="STP06398.1"/>
    <property type="molecule type" value="Genomic_DNA"/>
</dbReference>
<organism evidence="1 2">
    <name type="scientific">Helicobacter canis</name>
    <dbReference type="NCBI Taxonomy" id="29419"/>
    <lineage>
        <taxon>Bacteria</taxon>
        <taxon>Pseudomonadati</taxon>
        <taxon>Campylobacterota</taxon>
        <taxon>Epsilonproteobacteria</taxon>
        <taxon>Campylobacterales</taxon>
        <taxon>Helicobacteraceae</taxon>
        <taxon>Helicobacter</taxon>
    </lineage>
</organism>
<protein>
    <submittedName>
        <fullName evidence="1">Uncharacterized protein</fullName>
    </submittedName>
</protein>
<evidence type="ECO:0000313" key="1">
    <source>
        <dbReference type="EMBL" id="STP06398.1"/>
    </source>
</evidence>
<gene>
    <name evidence="1" type="ORF">NCTC12410_01934</name>
</gene>
<reference evidence="1 2" key="1">
    <citation type="submission" date="2018-06" db="EMBL/GenBank/DDBJ databases">
        <authorList>
            <consortium name="Pathogen Informatics"/>
            <person name="Doyle S."/>
        </authorList>
    </citation>
    <scope>NUCLEOTIDE SEQUENCE [LARGE SCALE GENOMIC DNA]</scope>
    <source>
        <strain evidence="1 2">NCTC12410</strain>
    </source>
</reference>
<proteinExistence type="predicted"/>
<evidence type="ECO:0000313" key="2">
    <source>
        <dbReference type="Proteomes" id="UP000254841"/>
    </source>
</evidence>
<sequence>MLGVGFLLVDSAFGLESWISSPRGVDRRPSLISLRGSKSPDSISKILESFGCSPTFAAFLESTFPSACESFKFWAVLLSLRADCKSAWQSIFCDFSKLDSRFVLWIATLVSLARDDGKRGSSARDDRNWECACEKWAELESTFSLCGWFLFSADFSHKA</sequence>
<dbReference type="Proteomes" id="UP000254841">
    <property type="component" value="Unassembled WGS sequence"/>
</dbReference>
<name>A0A377JN23_9HELI</name>
<dbReference type="AlphaFoldDB" id="A0A377JN23"/>
<accession>A0A377JN23</accession>